<dbReference type="AlphaFoldDB" id="A0A5N6IGM2"/>
<dbReference type="Proteomes" id="UP000325579">
    <property type="component" value="Unassembled WGS sequence"/>
</dbReference>
<organism evidence="1 2">
    <name type="scientific">Aspergillus pseudonomiae</name>
    <dbReference type="NCBI Taxonomy" id="1506151"/>
    <lineage>
        <taxon>Eukaryota</taxon>
        <taxon>Fungi</taxon>
        <taxon>Dikarya</taxon>
        <taxon>Ascomycota</taxon>
        <taxon>Pezizomycotina</taxon>
        <taxon>Eurotiomycetes</taxon>
        <taxon>Eurotiomycetidae</taxon>
        <taxon>Eurotiales</taxon>
        <taxon>Aspergillaceae</taxon>
        <taxon>Aspergillus</taxon>
        <taxon>Aspergillus subgen. Circumdati</taxon>
    </lineage>
</organism>
<keyword evidence="2" id="KW-1185">Reference proteome</keyword>
<gene>
    <name evidence="1" type="ORF">BDV37DRAFT_281680</name>
</gene>
<reference evidence="1 2" key="1">
    <citation type="submission" date="2019-04" db="EMBL/GenBank/DDBJ databases">
        <authorList>
            <consortium name="DOE Joint Genome Institute"/>
            <person name="Mondo S."/>
            <person name="Kjaerbolling I."/>
            <person name="Vesth T."/>
            <person name="Frisvad J.C."/>
            <person name="Nybo J.L."/>
            <person name="Theobald S."/>
            <person name="Kildgaard S."/>
            <person name="Isbrandt T."/>
            <person name="Kuo A."/>
            <person name="Sato A."/>
            <person name="Lyhne E.K."/>
            <person name="Kogle M.E."/>
            <person name="Wiebenga A."/>
            <person name="Kun R.S."/>
            <person name="Lubbers R.J."/>
            <person name="Makela M.R."/>
            <person name="Barry K."/>
            <person name="Chovatia M."/>
            <person name="Clum A."/>
            <person name="Daum C."/>
            <person name="Haridas S."/>
            <person name="He G."/>
            <person name="LaButti K."/>
            <person name="Lipzen A."/>
            <person name="Riley R."/>
            <person name="Salamov A."/>
            <person name="Simmons B.A."/>
            <person name="Magnuson J.K."/>
            <person name="Henrissat B."/>
            <person name="Mortensen U.H."/>
            <person name="Larsen T.O."/>
            <person name="Devries R.P."/>
            <person name="Grigoriev I.V."/>
            <person name="Machida M."/>
            <person name="Baker S.E."/>
            <person name="Andersen M.R."/>
            <person name="Cantor M.N."/>
            <person name="Hua S.X."/>
        </authorList>
    </citation>
    <scope>NUCLEOTIDE SEQUENCE [LARGE SCALE GENOMIC DNA]</scope>
    <source>
        <strain evidence="1 2">CBS 119388</strain>
    </source>
</reference>
<proteinExistence type="predicted"/>
<sequence>MIGGQGTIKTIPSSFDRVGYFWEVPVISVNEHVKRWLFDQLAGQGTTETLNWWTRICLKKYIAVIPELDLDEYLTFLKQTPFRVGELDSLTGVFLWLTDISVLETSQPHLDSGTGNVPGRHQVRAHIATRSGATEGEYLLVFRRFVTLRTVPGSPDFGLGPIRV</sequence>
<name>A0A5N6IGM2_9EURO</name>
<protein>
    <submittedName>
        <fullName evidence="1">Uncharacterized protein</fullName>
    </submittedName>
</protein>
<dbReference type="RefSeq" id="XP_031942865.1">
    <property type="nucleotide sequence ID" value="XM_032086872.1"/>
</dbReference>
<evidence type="ECO:0000313" key="2">
    <source>
        <dbReference type="Proteomes" id="UP000325579"/>
    </source>
</evidence>
<accession>A0A5N7DGI5</accession>
<dbReference type="GeneID" id="43671563"/>
<evidence type="ECO:0000313" key="1">
    <source>
        <dbReference type="EMBL" id="KAE8405546.1"/>
    </source>
</evidence>
<dbReference type="EMBL" id="ML736759">
    <property type="protein sequence ID" value="KAE8405546.1"/>
    <property type="molecule type" value="Genomic_DNA"/>
</dbReference>
<accession>A0A5N6IGM2</accession>